<dbReference type="InterPro" id="IPR025944">
    <property type="entry name" value="Sigma_54_int_dom_CS"/>
</dbReference>
<evidence type="ECO:0000313" key="8">
    <source>
        <dbReference type="EMBL" id="AOZ71155.1"/>
    </source>
</evidence>
<dbReference type="InterPro" id="IPR003593">
    <property type="entry name" value="AAA+_ATPase"/>
</dbReference>
<dbReference type="SUPFAM" id="SSF46689">
    <property type="entry name" value="Homeodomain-like"/>
    <property type="match status" value="1"/>
</dbReference>
<keyword evidence="1" id="KW-0547">Nucleotide-binding</keyword>
<reference evidence="9 10" key="1">
    <citation type="submission" date="2016-10" db="EMBL/GenBank/DDBJ databases">
        <title>Rhodobacter sp. LPB0142, isolated from sea water.</title>
        <authorList>
            <person name="Kim E."/>
            <person name="Yi H."/>
        </authorList>
    </citation>
    <scope>NUCLEOTIDE SEQUENCE [LARGE SCALE GENOMIC DNA]</scope>
    <source>
        <strain evidence="9 10">LPB0142</strain>
        <plasmid evidence="9">pEJ01</plasmid>
        <plasmid evidence="10">Plasmid pej01</plasmid>
    </source>
</reference>
<evidence type="ECO:0000256" key="1">
    <source>
        <dbReference type="ARBA" id="ARBA00022741"/>
    </source>
</evidence>
<evidence type="ECO:0000256" key="5">
    <source>
        <dbReference type="PROSITE-ProRule" id="PRU00169"/>
    </source>
</evidence>
<dbReference type="RefSeq" id="WP_071167314.1">
    <property type="nucleotide sequence ID" value="NZ_CP017782.1"/>
</dbReference>
<dbReference type="GO" id="GO:0005524">
    <property type="term" value="F:ATP binding"/>
    <property type="evidence" value="ECO:0007669"/>
    <property type="project" value="UniProtKB-KW"/>
</dbReference>
<dbReference type="InterPro" id="IPR002078">
    <property type="entry name" value="Sigma_54_int"/>
</dbReference>
<dbReference type="Pfam" id="PF00072">
    <property type="entry name" value="Response_reg"/>
    <property type="match status" value="1"/>
</dbReference>
<feature type="domain" description="Response regulatory" evidence="7">
    <location>
        <begin position="10"/>
        <end position="121"/>
    </location>
</feature>
<dbReference type="InterPro" id="IPR058031">
    <property type="entry name" value="AAA_lid_NorR"/>
</dbReference>
<geneLocation type="plasmid" evidence="9">
    <name>pEJ01</name>
</geneLocation>
<dbReference type="InterPro" id="IPR011006">
    <property type="entry name" value="CheY-like_superfamily"/>
</dbReference>
<dbReference type="SUPFAM" id="SSF52540">
    <property type="entry name" value="P-loop containing nucleoside triphosphate hydrolases"/>
    <property type="match status" value="1"/>
</dbReference>
<evidence type="ECO:0000256" key="2">
    <source>
        <dbReference type="ARBA" id="ARBA00022840"/>
    </source>
</evidence>
<protein>
    <recommendedName>
        <fullName evidence="11">Sigma-54-dependent Fis family transcriptional regulator</fullName>
    </recommendedName>
</protein>
<dbReference type="InterPro" id="IPR027417">
    <property type="entry name" value="P-loop_NTPase"/>
</dbReference>
<organism evidence="9 10">
    <name type="scientific">Rhodobacter xanthinilyticus</name>
    <dbReference type="NCBI Taxonomy" id="1850250"/>
    <lineage>
        <taxon>Bacteria</taxon>
        <taxon>Pseudomonadati</taxon>
        <taxon>Pseudomonadota</taxon>
        <taxon>Alphaproteobacteria</taxon>
        <taxon>Rhodobacterales</taxon>
        <taxon>Rhodobacter group</taxon>
        <taxon>Rhodobacter</taxon>
    </lineage>
</organism>
<keyword evidence="5" id="KW-0597">Phosphoprotein</keyword>
<keyword evidence="3" id="KW-0805">Transcription regulation</keyword>
<dbReference type="SMART" id="SM00382">
    <property type="entry name" value="AAA"/>
    <property type="match status" value="1"/>
</dbReference>
<dbReference type="GO" id="GO:0000160">
    <property type="term" value="P:phosphorelay signal transduction system"/>
    <property type="evidence" value="ECO:0007669"/>
    <property type="project" value="InterPro"/>
</dbReference>
<dbReference type="EMBL" id="CP017782">
    <property type="protein sequence ID" value="AOZ71238.1"/>
    <property type="molecule type" value="Genomic_DNA"/>
</dbReference>
<geneLocation type="plasmid" evidence="10">
    <name>pej01</name>
</geneLocation>
<dbReference type="EMBL" id="CP017782">
    <property type="protein sequence ID" value="AOZ71155.1"/>
    <property type="molecule type" value="Genomic_DNA"/>
</dbReference>
<dbReference type="PROSITE" id="PS50110">
    <property type="entry name" value="RESPONSE_REGULATORY"/>
    <property type="match status" value="1"/>
</dbReference>
<keyword evidence="4" id="KW-0804">Transcription</keyword>
<sequence length="447" mass="48693">MTPPPVAPRPILVVEDDRTLNRLLCDQLAELGHDARGARSRAEALEMLGYFAPALAILDMRLPDTDGMTFLPELREFCPVVILTAFGSIDQAVRAVKAGAVEYMVKPVSPDSLELALGRVFETAALRRDLAFWQAKAQRADQMTLTGDSPVMVELRRMIGLVAASDAPVLLRGEAGTGKTAVAEAIHMQSPRANARFVTIDCDPELSAADLFGSLPGSGTPRREGLFAAAEAGTVFLNEIEKLPLTLQAPVLRVMEQGCYRPQGSVMSLPCPVRLIAATAADLEGAAREGRFRPELFYRLSALSLAVPALRERAQDIPTLAEFLLENRSFQRGVDKVLPRETRTALQSYDWPGNIRELRNAIERGLIMSAGRAEILPADVGLAGQTGVQAAGSNGILLRFAAPPTLEEMRDAYLQLLLDRFGGNRQKLAETLGISERNTYRILRKIN</sequence>
<dbReference type="PROSITE" id="PS50045">
    <property type="entry name" value="SIGMA54_INTERACT_4"/>
    <property type="match status" value="1"/>
</dbReference>
<evidence type="ECO:0000313" key="9">
    <source>
        <dbReference type="EMBL" id="AOZ71238.1"/>
    </source>
</evidence>
<dbReference type="GO" id="GO:0006355">
    <property type="term" value="P:regulation of DNA-templated transcription"/>
    <property type="evidence" value="ECO:0007669"/>
    <property type="project" value="InterPro"/>
</dbReference>
<dbReference type="Proteomes" id="UP000176562">
    <property type="component" value="Plasmid pEJ01"/>
</dbReference>
<proteinExistence type="predicted"/>
<dbReference type="InterPro" id="IPR000641">
    <property type="entry name" value="CbxX/CfxQ"/>
</dbReference>
<keyword evidence="9" id="KW-0614">Plasmid</keyword>
<dbReference type="InterPro" id="IPR009057">
    <property type="entry name" value="Homeodomain-like_sf"/>
</dbReference>
<feature type="domain" description="Sigma-54 factor interaction" evidence="6">
    <location>
        <begin position="145"/>
        <end position="367"/>
    </location>
</feature>
<evidence type="ECO:0000256" key="3">
    <source>
        <dbReference type="ARBA" id="ARBA00023015"/>
    </source>
</evidence>
<dbReference type="Gene3D" id="3.40.50.2300">
    <property type="match status" value="1"/>
</dbReference>
<keyword evidence="10" id="KW-1185">Reference proteome</keyword>
<dbReference type="PRINTS" id="PR00819">
    <property type="entry name" value="CBXCFQXSUPER"/>
</dbReference>
<dbReference type="InterPro" id="IPR001789">
    <property type="entry name" value="Sig_transdc_resp-reg_receiver"/>
</dbReference>
<evidence type="ECO:0000256" key="4">
    <source>
        <dbReference type="ARBA" id="ARBA00023163"/>
    </source>
</evidence>
<dbReference type="Pfam" id="PF00158">
    <property type="entry name" value="Sigma54_activat"/>
    <property type="match status" value="1"/>
</dbReference>
<dbReference type="Gene3D" id="1.10.10.60">
    <property type="entry name" value="Homeodomain-like"/>
    <property type="match status" value="1"/>
</dbReference>
<dbReference type="SMART" id="SM00448">
    <property type="entry name" value="REC"/>
    <property type="match status" value="1"/>
</dbReference>
<dbReference type="PANTHER" id="PTHR32071:SF100">
    <property type="entry name" value="RESPONSE REGULATOR PROTEIN PILR"/>
    <property type="match status" value="1"/>
</dbReference>
<evidence type="ECO:0008006" key="11">
    <source>
        <dbReference type="Google" id="ProtNLM"/>
    </source>
</evidence>
<dbReference type="KEGG" id="rhp:LPB142_17385"/>
<evidence type="ECO:0000259" key="6">
    <source>
        <dbReference type="PROSITE" id="PS50045"/>
    </source>
</evidence>
<gene>
    <name evidence="8" type="ORF">LPB142_16825</name>
    <name evidence="9" type="ORF">LPB142_17385</name>
</gene>
<accession>A0A1D9MHJ2</accession>
<dbReference type="Gene3D" id="1.10.8.60">
    <property type="match status" value="1"/>
</dbReference>
<dbReference type="AlphaFoldDB" id="A0A1D9MHJ2"/>
<name>A0A1D9MHJ2_9RHOB</name>
<dbReference type="Pfam" id="PF25601">
    <property type="entry name" value="AAA_lid_14"/>
    <property type="match status" value="1"/>
</dbReference>
<evidence type="ECO:0000259" key="7">
    <source>
        <dbReference type="PROSITE" id="PS50110"/>
    </source>
</evidence>
<dbReference type="SUPFAM" id="SSF52172">
    <property type="entry name" value="CheY-like"/>
    <property type="match status" value="1"/>
</dbReference>
<evidence type="ECO:0000313" key="10">
    <source>
        <dbReference type="Proteomes" id="UP000176562"/>
    </source>
</evidence>
<dbReference type="CDD" id="cd00009">
    <property type="entry name" value="AAA"/>
    <property type="match status" value="1"/>
</dbReference>
<keyword evidence="2" id="KW-0067">ATP-binding</keyword>
<dbReference type="PROSITE" id="PS00688">
    <property type="entry name" value="SIGMA54_INTERACT_3"/>
    <property type="match status" value="1"/>
</dbReference>
<dbReference type="PANTHER" id="PTHR32071">
    <property type="entry name" value="TRANSCRIPTIONAL REGULATORY PROTEIN"/>
    <property type="match status" value="1"/>
</dbReference>
<dbReference type="KEGG" id="rhp:LPB142_16825"/>
<dbReference type="Gene3D" id="3.40.50.300">
    <property type="entry name" value="P-loop containing nucleotide triphosphate hydrolases"/>
    <property type="match status" value="1"/>
</dbReference>
<feature type="modified residue" description="4-aspartylphosphate" evidence="5">
    <location>
        <position position="59"/>
    </location>
</feature>